<dbReference type="SUPFAM" id="SSF48239">
    <property type="entry name" value="Terpenoid cyclases/Protein prenyltransferases"/>
    <property type="match status" value="2"/>
</dbReference>
<evidence type="ECO:0000256" key="4">
    <source>
        <dbReference type="ARBA" id="ARBA00023235"/>
    </source>
</evidence>
<dbReference type="GO" id="GO:0016866">
    <property type="term" value="F:intramolecular transferase activity"/>
    <property type="evidence" value="ECO:0007669"/>
    <property type="project" value="InterPro"/>
</dbReference>
<organism evidence="7 8">
    <name type="scientific">Stella humosa</name>
    <dbReference type="NCBI Taxonomy" id="94"/>
    <lineage>
        <taxon>Bacteria</taxon>
        <taxon>Pseudomonadati</taxon>
        <taxon>Pseudomonadota</taxon>
        <taxon>Alphaproteobacteria</taxon>
        <taxon>Rhodospirillales</taxon>
        <taxon>Stellaceae</taxon>
        <taxon>Stella</taxon>
    </lineage>
</organism>
<comment type="pathway">
    <text evidence="1">Secondary metabolite biosynthesis; hopanoid biosynthesis.</text>
</comment>
<evidence type="ECO:0000313" key="7">
    <source>
        <dbReference type="EMBL" id="ROP81256.1"/>
    </source>
</evidence>
<dbReference type="SFLD" id="SFLDG01016">
    <property type="entry name" value="Prenyltransferase_Like_2"/>
    <property type="match status" value="1"/>
</dbReference>
<dbReference type="GO" id="GO:0016104">
    <property type="term" value="P:triterpenoid biosynthetic process"/>
    <property type="evidence" value="ECO:0007669"/>
    <property type="project" value="InterPro"/>
</dbReference>
<dbReference type="PANTHER" id="PTHR11764">
    <property type="entry name" value="TERPENE CYCLASE/MUTASE FAMILY MEMBER"/>
    <property type="match status" value="1"/>
</dbReference>
<comment type="similarity">
    <text evidence="2">Belongs to the terpene cyclase/mutase family.</text>
</comment>
<dbReference type="InterPro" id="IPR008930">
    <property type="entry name" value="Terpenoid_cyclase/PrenylTrfase"/>
</dbReference>
<dbReference type="AlphaFoldDB" id="A0A3N1KT06"/>
<dbReference type="Pfam" id="PF13243">
    <property type="entry name" value="SQHop_cyclase_C"/>
    <property type="match status" value="1"/>
</dbReference>
<evidence type="ECO:0000313" key="8">
    <source>
        <dbReference type="Proteomes" id="UP000278222"/>
    </source>
</evidence>
<dbReference type="InterPro" id="IPR018333">
    <property type="entry name" value="Squalene_cyclase"/>
</dbReference>
<evidence type="ECO:0000259" key="6">
    <source>
        <dbReference type="Pfam" id="PF13249"/>
    </source>
</evidence>
<dbReference type="OrthoDB" id="9758578at2"/>
<dbReference type="Gene3D" id="1.50.10.20">
    <property type="match status" value="2"/>
</dbReference>
<feature type="domain" description="Squalene cyclase N-terminal" evidence="6">
    <location>
        <begin position="15"/>
        <end position="295"/>
    </location>
</feature>
<comment type="caution">
    <text evidence="7">The sequence shown here is derived from an EMBL/GenBank/DDBJ whole genome shotgun (WGS) entry which is preliminary data.</text>
</comment>
<reference evidence="7 8" key="1">
    <citation type="submission" date="2018-11" db="EMBL/GenBank/DDBJ databases">
        <title>Genomic Encyclopedia of Type Strains, Phase IV (KMG-IV): sequencing the most valuable type-strain genomes for metagenomic binning, comparative biology and taxonomic classification.</title>
        <authorList>
            <person name="Goeker M."/>
        </authorList>
    </citation>
    <scope>NUCLEOTIDE SEQUENCE [LARGE SCALE GENOMIC DNA]</scope>
    <source>
        <strain evidence="7 8">DSM 5900</strain>
    </source>
</reference>
<dbReference type="NCBIfam" id="TIGR01507">
    <property type="entry name" value="hopene_cyclase"/>
    <property type="match status" value="1"/>
</dbReference>
<keyword evidence="8" id="KW-1185">Reference proteome</keyword>
<protein>
    <submittedName>
        <fullName evidence="7">Squalene-hopene/tetraprenyl-beta-curcumene cyclase</fullName>
    </submittedName>
</protein>
<evidence type="ECO:0000259" key="5">
    <source>
        <dbReference type="Pfam" id="PF13243"/>
    </source>
</evidence>
<feature type="domain" description="Squalene cyclase C-terminal" evidence="5">
    <location>
        <begin position="305"/>
        <end position="615"/>
    </location>
</feature>
<sequence length="622" mass="66853">MVDADFRRSVGQRLATAVDGLLAAQRPDGEWCFELEADATIPAEYILLNHFLGDPDPQLEQRLARYLRRAQGADGGWPLFHGGAGDLSATVKAYFALKLVGDDPDAPAMAGARRLILSLGGAGAANVFTRIMLALFGQVPWRAVPAMPVEIMLLPRWSPFHLDKVAYWSRVVIVPLLILMALKPRAANPRGVTIAELFAAPAAAPRPADRWARLFLAVDAAVRLAEPMLPGAARRRAMDAAVRFLTERLNGEDGLGAIFPAMANAVMALTALGRPPGDPDLVCARSALRRLVVEDGGEARCQPCLSPVWDTALSLLALEGVAGTDGATRRGRAWLLDRQVTDKVGDWRRDRPGLAPGGWAFQYRNDHYPDLDDTAAVVLALDGHSDAATAIARAAGWVVGMQSRNGGWGAFDADNTHHRLNHIPFADHGALLDPPTADVSARCLAALGRLGRQQDRPAVARGLAFLQAAQEADGSWFGRWGTNHVYGTWSALSALAELGLGTDDPAAAGGIRYLLGAQRPDGSWGEDGLTYRPAHRGFARAGTASQTAWALLGLMAGGQAGHPAVTAGIRWLVEAPADGPFWDEPWHTGTGFPNVFHLRYRGYPAYFPIWALARWDRLVGRG</sequence>
<dbReference type="RefSeq" id="WP_123694994.1">
    <property type="nucleotide sequence ID" value="NZ_AP019700.1"/>
</dbReference>
<dbReference type="InterPro" id="IPR006400">
    <property type="entry name" value="Hopene-cyclase"/>
</dbReference>
<evidence type="ECO:0000256" key="3">
    <source>
        <dbReference type="ARBA" id="ARBA00022737"/>
    </source>
</evidence>
<dbReference type="UniPathway" id="UPA00337"/>
<keyword evidence="3" id="KW-0677">Repeat</keyword>
<dbReference type="InterPro" id="IPR032697">
    <property type="entry name" value="SQ_cyclase_N"/>
</dbReference>
<dbReference type="Proteomes" id="UP000278222">
    <property type="component" value="Unassembled WGS sequence"/>
</dbReference>
<dbReference type="Pfam" id="PF13249">
    <property type="entry name" value="SQHop_cyclase_N"/>
    <property type="match status" value="1"/>
</dbReference>
<evidence type="ECO:0000256" key="1">
    <source>
        <dbReference type="ARBA" id="ARBA00004999"/>
    </source>
</evidence>
<dbReference type="InterPro" id="IPR032696">
    <property type="entry name" value="SQ_cyclase_C"/>
</dbReference>
<gene>
    <name evidence="7" type="ORF">EDC65_5112</name>
</gene>
<evidence type="ECO:0000256" key="2">
    <source>
        <dbReference type="ARBA" id="ARBA00009755"/>
    </source>
</evidence>
<name>A0A3N1KT06_9PROT</name>
<accession>A0A3N1KT06</accession>
<dbReference type="PANTHER" id="PTHR11764:SF20">
    <property type="entry name" value="LANOSTEROL SYNTHASE"/>
    <property type="match status" value="1"/>
</dbReference>
<keyword evidence="4" id="KW-0413">Isomerase</keyword>
<proteinExistence type="inferred from homology"/>
<dbReference type="GO" id="GO:0005811">
    <property type="term" value="C:lipid droplet"/>
    <property type="evidence" value="ECO:0007669"/>
    <property type="project" value="InterPro"/>
</dbReference>
<dbReference type="CDD" id="cd02892">
    <property type="entry name" value="SQCY_1"/>
    <property type="match status" value="1"/>
</dbReference>
<dbReference type="EMBL" id="RJKX01000018">
    <property type="protein sequence ID" value="ROP81256.1"/>
    <property type="molecule type" value="Genomic_DNA"/>
</dbReference>
<dbReference type="NCBIfam" id="TIGR01787">
    <property type="entry name" value="squalene_cyclas"/>
    <property type="match status" value="1"/>
</dbReference>